<reference evidence="1 2" key="1">
    <citation type="submission" date="2016-11" db="EMBL/GenBank/DDBJ databases">
        <title>Draft Genome Sequences of Nine Cyanobacterial Strains from Diverse Habitats.</title>
        <authorList>
            <person name="Zhu T."/>
            <person name="Hou S."/>
            <person name="Lu X."/>
            <person name="Hess W.R."/>
        </authorList>
    </citation>
    <scope>NUCLEOTIDE SEQUENCE [LARGE SCALE GENOMIC DNA]</scope>
    <source>
        <strain evidence="1 2">IAM M-71</strain>
    </source>
</reference>
<accession>A0A1U7I4V9</accession>
<evidence type="ECO:0000313" key="2">
    <source>
        <dbReference type="Proteomes" id="UP000185860"/>
    </source>
</evidence>
<dbReference type="AlphaFoldDB" id="A0A1U7I4V9"/>
<dbReference type="OrthoDB" id="441441at2"/>
<dbReference type="RefSeq" id="WP_073596975.1">
    <property type="nucleotide sequence ID" value="NZ_MRCE01000052.1"/>
</dbReference>
<name>A0A1U7I4V9_9CYAN</name>
<organism evidence="1 2">
    <name type="scientific">[Phormidium ambiguum] IAM M-71</name>
    <dbReference type="NCBI Taxonomy" id="454136"/>
    <lineage>
        <taxon>Bacteria</taxon>
        <taxon>Bacillati</taxon>
        <taxon>Cyanobacteriota</taxon>
        <taxon>Cyanophyceae</taxon>
        <taxon>Oscillatoriophycideae</taxon>
        <taxon>Aerosakkonematales</taxon>
        <taxon>Aerosakkonemataceae</taxon>
        <taxon>Floridanema</taxon>
    </lineage>
</organism>
<dbReference type="EMBL" id="MRCE01000052">
    <property type="protein sequence ID" value="OKH31263.1"/>
    <property type="molecule type" value="Genomic_DNA"/>
</dbReference>
<sequence length="190" mass="21937">MREIQDLTTVSNAGNHLIGYERLLDYWKDIQQQCPKGVGLKKDTKASGTYVLLQFTIGLKRTAKACNCPFTFEGIANALSKAKAVRDALDRFSTESDFWEWYDSEILEKNRIKNDLITFREAIEKVETFYWKGHTKKHGKRDKTNPSHQESWHSTYGVFFKKVNPENAINLPEIKSVIESYEEAAILILK</sequence>
<protein>
    <submittedName>
        <fullName evidence="1">Uncharacterized protein</fullName>
    </submittedName>
</protein>
<comment type="caution">
    <text evidence="1">The sequence shown here is derived from an EMBL/GenBank/DDBJ whole genome shotgun (WGS) entry which is preliminary data.</text>
</comment>
<evidence type="ECO:0000313" key="1">
    <source>
        <dbReference type="EMBL" id="OKH31263.1"/>
    </source>
</evidence>
<dbReference type="Proteomes" id="UP000185860">
    <property type="component" value="Unassembled WGS sequence"/>
</dbReference>
<gene>
    <name evidence="1" type="ORF">NIES2119_29060</name>
</gene>
<proteinExistence type="predicted"/>